<evidence type="ECO:0000259" key="3">
    <source>
        <dbReference type="Pfam" id="PF01764"/>
    </source>
</evidence>
<keyword evidence="2" id="KW-0472">Membrane</keyword>
<dbReference type="GO" id="GO:0006629">
    <property type="term" value="P:lipid metabolic process"/>
    <property type="evidence" value="ECO:0007669"/>
    <property type="project" value="InterPro"/>
</dbReference>
<keyword evidence="2" id="KW-0812">Transmembrane</keyword>
<feature type="region of interest" description="Disordered" evidence="1">
    <location>
        <begin position="16"/>
        <end position="47"/>
    </location>
</feature>
<name>A0A8T0HN75_CERPU</name>
<dbReference type="SUPFAM" id="SSF53474">
    <property type="entry name" value="alpha/beta-Hydrolases"/>
    <property type="match status" value="1"/>
</dbReference>
<dbReference type="EMBL" id="CM026426">
    <property type="protein sequence ID" value="KAG0572269.1"/>
    <property type="molecule type" value="Genomic_DNA"/>
</dbReference>
<keyword evidence="5" id="KW-1185">Reference proteome</keyword>
<dbReference type="Proteomes" id="UP000822688">
    <property type="component" value="Chromosome V"/>
</dbReference>
<dbReference type="Gene3D" id="3.40.50.1820">
    <property type="entry name" value="alpha/beta hydrolase"/>
    <property type="match status" value="1"/>
</dbReference>
<evidence type="ECO:0000256" key="2">
    <source>
        <dbReference type="SAM" id="Phobius"/>
    </source>
</evidence>
<dbReference type="AlphaFoldDB" id="A0A8T0HN75"/>
<feature type="transmembrane region" description="Helical" evidence="2">
    <location>
        <begin position="862"/>
        <end position="884"/>
    </location>
</feature>
<dbReference type="InterPro" id="IPR043367">
    <property type="entry name" value="PLIP1/2/3"/>
</dbReference>
<protein>
    <recommendedName>
        <fullName evidence="3">Fungal lipase-type domain-containing protein</fullName>
    </recommendedName>
</protein>
<evidence type="ECO:0000313" key="4">
    <source>
        <dbReference type="EMBL" id="KAG0572269.1"/>
    </source>
</evidence>
<dbReference type="PANTHER" id="PTHR46483">
    <property type="entry name" value="PHOSPHOLIPASE A1 PLIP2, CHLOROPLASTIC"/>
    <property type="match status" value="1"/>
</dbReference>
<feature type="compositionally biased region" description="Polar residues" evidence="1">
    <location>
        <begin position="36"/>
        <end position="47"/>
    </location>
</feature>
<feature type="domain" description="Fungal lipase-type" evidence="3">
    <location>
        <begin position="486"/>
        <end position="624"/>
    </location>
</feature>
<dbReference type="InterPro" id="IPR029058">
    <property type="entry name" value="AB_hydrolase_fold"/>
</dbReference>
<feature type="compositionally biased region" description="Basic and acidic residues" evidence="1">
    <location>
        <begin position="20"/>
        <end position="29"/>
    </location>
</feature>
<sequence>MEVLLVRAAVPFPCSRRRQKSGEASEPQKARAQSKFLKSTDGSTMASASNRMVDPQMVDPRTSPFSTLVPLSAFPLKFSWFQAANKEVGGDVSTTIASAACKDVTSLAPSDGTLPLNEEENRTVHEVLSTLSTTELSALEVASIEPMGSEGTVAEVVPGAMGSEELAKAEVDIAKSWLHNLMRIRSLWTVCQFNTNIKASRKQTPNSVQQSGAAVMEVEGIEKTEQGRNGSDSVVGGDVGEVMGCVCEECSVDTDDDNAAPVENERKEIAHIKIVHNRESFSKFLQSVPMAELKTVSHLSFLSNLAYVIPTIKPGDLLRHHGLRFITSSVHVKVREEKAAMENAAREKAVQDEAAAKGTARIKELEDALATSDVSSAKEVNAEKQIRRFPFMRKARTPVELAAYQSESLTSPVLPVDDVDGFCVECKSTLEAPHDAELSSTTPDTANVPPGNERLKQDAPVDVQPLHSCPCEWFICDDELSKIRNVSIQGSDSVASWQTNLLFEPTWFEHPKFGVMVHRGIYEAARALYGEVLPRVLEHVQKYGSEAKIRFTGHSLGGSLAILLSLMLRVRDTAPLSSLLPVYTFGSPFVLCGGDYLLQQLGFPQNHVQMVVMHRDIVPRSFTCTYPDHIAEVLKRVNGTFRDYSCLKKQSYLYAPMGVLRVIQPPPIQAPGHPYLPVGSGIYDILHPISAKLGTLAQSEHTIELRAAQRAFLNNPHPLDILRDRGSYGSRGGISRDHDPRSYSKAVNYVLKQELKKVLRSHKTEKRVQLVWPSLATDCGAEFIKVVVLKGPANSVNSVNSGESGSLGAASSGMGATHQVFRRAARLVDDGRSMSSTRDTITSGSTMDRLSRYSRLIASKHVHIGMLLIISVRVLLMQALATFIA</sequence>
<keyword evidence="2" id="KW-1133">Transmembrane helix</keyword>
<dbReference type="CDD" id="cd00519">
    <property type="entry name" value="Lipase_3"/>
    <property type="match status" value="1"/>
</dbReference>
<gene>
    <name evidence="4" type="ORF">KC19_VG080500</name>
</gene>
<dbReference type="GO" id="GO:0008970">
    <property type="term" value="F:phospholipase A1 activity"/>
    <property type="evidence" value="ECO:0007669"/>
    <property type="project" value="InterPro"/>
</dbReference>
<evidence type="ECO:0000256" key="1">
    <source>
        <dbReference type="SAM" id="MobiDB-lite"/>
    </source>
</evidence>
<dbReference type="InterPro" id="IPR002921">
    <property type="entry name" value="Fungal_lipase-type"/>
</dbReference>
<dbReference type="Pfam" id="PF01764">
    <property type="entry name" value="Lipase_3"/>
    <property type="match status" value="1"/>
</dbReference>
<dbReference type="PANTHER" id="PTHR46483:SF4">
    <property type="entry name" value="PHOSPHOLIPASE A1 PLIP2, CHLOROPLASTIC"/>
    <property type="match status" value="1"/>
</dbReference>
<organism evidence="4 5">
    <name type="scientific">Ceratodon purpureus</name>
    <name type="common">Fire moss</name>
    <name type="synonym">Dicranum purpureum</name>
    <dbReference type="NCBI Taxonomy" id="3225"/>
    <lineage>
        <taxon>Eukaryota</taxon>
        <taxon>Viridiplantae</taxon>
        <taxon>Streptophyta</taxon>
        <taxon>Embryophyta</taxon>
        <taxon>Bryophyta</taxon>
        <taxon>Bryophytina</taxon>
        <taxon>Bryopsida</taxon>
        <taxon>Dicranidae</taxon>
        <taxon>Pseudoditrichales</taxon>
        <taxon>Ditrichaceae</taxon>
        <taxon>Ceratodon</taxon>
    </lineage>
</organism>
<evidence type="ECO:0000313" key="5">
    <source>
        <dbReference type="Proteomes" id="UP000822688"/>
    </source>
</evidence>
<proteinExistence type="predicted"/>
<accession>A0A8T0HN75</accession>
<comment type="caution">
    <text evidence="4">The sequence shown here is derived from an EMBL/GenBank/DDBJ whole genome shotgun (WGS) entry which is preliminary data.</text>
</comment>
<feature type="region of interest" description="Disordered" evidence="1">
    <location>
        <begin position="434"/>
        <end position="455"/>
    </location>
</feature>
<reference evidence="4" key="1">
    <citation type="submission" date="2020-06" db="EMBL/GenBank/DDBJ databases">
        <title>WGS assembly of Ceratodon purpureus strain R40.</title>
        <authorList>
            <person name="Carey S.B."/>
            <person name="Jenkins J."/>
            <person name="Shu S."/>
            <person name="Lovell J.T."/>
            <person name="Sreedasyam A."/>
            <person name="Maumus F."/>
            <person name="Tiley G.P."/>
            <person name="Fernandez-Pozo N."/>
            <person name="Barry K."/>
            <person name="Chen C."/>
            <person name="Wang M."/>
            <person name="Lipzen A."/>
            <person name="Daum C."/>
            <person name="Saski C.A."/>
            <person name="Payton A.C."/>
            <person name="Mcbreen J.C."/>
            <person name="Conrad R.E."/>
            <person name="Kollar L.M."/>
            <person name="Olsson S."/>
            <person name="Huttunen S."/>
            <person name="Landis J.B."/>
            <person name="Wickett N.J."/>
            <person name="Johnson M.G."/>
            <person name="Rensing S.A."/>
            <person name="Grimwood J."/>
            <person name="Schmutz J."/>
            <person name="Mcdaniel S.F."/>
        </authorList>
    </citation>
    <scope>NUCLEOTIDE SEQUENCE</scope>
    <source>
        <strain evidence="4">R40</strain>
    </source>
</reference>